<evidence type="ECO:0000259" key="1">
    <source>
        <dbReference type="Pfam" id="PF05117"/>
    </source>
</evidence>
<organism evidence="2 3">
    <name type="scientific">Rubidibacter lacunae KORDI 51-2</name>
    <dbReference type="NCBI Taxonomy" id="582515"/>
    <lineage>
        <taxon>Bacteria</taxon>
        <taxon>Bacillati</taxon>
        <taxon>Cyanobacteriota</taxon>
        <taxon>Cyanophyceae</taxon>
        <taxon>Oscillatoriophycideae</taxon>
        <taxon>Chroococcales</taxon>
        <taxon>Aphanothecaceae</taxon>
        <taxon>Rubidibacter</taxon>
    </lineage>
</organism>
<feature type="domain" description="DUF695" evidence="1">
    <location>
        <begin position="19"/>
        <end position="135"/>
    </location>
</feature>
<dbReference type="InParanoid" id="U5DLW1"/>
<name>U5DLW1_9CHRO</name>
<sequence length="154" mass="17977">MSGKASEEKPFVIGRVYEDGLPLIYSFDDSMLSQATIDSFPWLTVISWNYDGTMNNGMPPTEINERMVELENELVRNFDRSSNSKWVFNRTGNNLKEFAYYIKDRDDFLKVLNSALSEHPTYPIEITFYHDPTWKEIHKLRDDFGTENSTEKGE</sequence>
<dbReference type="eggNOG" id="ENOG5032VMX">
    <property type="taxonomic scope" value="Bacteria"/>
</dbReference>
<dbReference type="RefSeq" id="WP_022604661.1">
    <property type="nucleotide sequence ID" value="NZ_ASSJ01000012.1"/>
</dbReference>
<gene>
    <name evidence="2" type="ORF">KR51_00006360</name>
</gene>
<keyword evidence="3" id="KW-1185">Reference proteome</keyword>
<dbReference type="Proteomes" id="UP000016960">
    <property type="component" value="Unassembled WGS sequence"/>
</dbReference>
<dbReference type="OrthoDB" id="9151249at2"/>
<dbReference type="InterPro" id="IPR016097">
    <property type="entry name" value="DUF695"/>
</dbReference>
<evidence type="ECO:0000313" key="2">
    <source>
        <dbReference type="EMBL" id="ERN42646.1"/>
    </source>
</evidence>
<accession>U5DLW1</accession>
<dbReference type="AlphaFoldDB" id="U5DLW1"/>
<comment type="caution">
    <text evidence="2">The sequence shown here is derived from an EMBL/GenBank/DDBJ whole genome shotgun (WGS) entry which is preliminary data.</text>
</comment>
<protein>
    <recommendedName>
        <fullName evidence="1">DUF695 domain-containing protein</fullName>
    </recommendedName>
</protein>
<proteinExistence type="predicted"/>
<dbReference type="STRING" id="582515.KR51_00006360"/>
<dbReference type="EMBL" id="ASSJ01000012">
    <property type="protein sequence ID" value="ERN42646.1"/>
    <property type="molecule type" value="Genomic_DNA"/>
</dbReference>
<dbReference type="Pfam" id="PF05117">
    <property type="entry name" value="DUF695"/>
    <property type="match status" value="1"/>
</dbReference>
<reference evidence="2 3" key="1">
    <citation type="submission" date="2013-05" db="EMBL/GenBank/DDBJ databases">
        <title>Draft genome sequence of Rubidibacter lacunae KORDI 51-2.</title>
        <authorList>
            <person name="Choi D.H."/>
            <person name="Noh J.H."/>
            <person name="Kwon K.-K."/>
            <person name="Lee J.-H."/>
            <person name="Ryu J.-Y."/>
        </authorList>
    </citation>
    <scope>NUCLEOTIDE SEQUENCE [LARGE SCALE GENOMIC DNA]</scope>
    <source>
        <strain evidence="2 3">KORDI 51-2</strain>
    </source>
</reference>
<evidence type="ECO:0000313" key="3">
    <source>
        <dbReference type="Proteomes" id="UP000016960"/>
    </source>
</evidence>